<evidence type="ECO:0000256" key="1">
    <source>
        <dbReference type="SAM" id="MobiDB-lite"/>
    </source>
</evidence>
<reference evidence="2" key="1">
    <citation type="journal article" date="2022" name="bioRxiv">
        <title>Genomics of Preaxostyla Flagellates Illuminates Evolutionary Transitions and the Path Towards Mitochondrial Loss.</title>
        <authorList>
            <person name="Novak L.V.F."/>
            <person name="Treitli S.C."/>
            <person name="Pyrih J."/>
            <person name="Halakuc P."/>
            <person name="Pipaliya S.V."/>
            <person name="Vacek V."/>
            <person name="Brzon O."/>
            <person name="Soukal P."/>
            <person name="Eme L."/>
            <person name="Dacks J.B."/>
            <person name="Karnkowska A."/>
            <person name="Elias M."/>
            <person name="Hampl V."/>
        </authorList>
    </citation>
    <scope>NUCLEOTIDE SEQUENCE</scope>
    <source>
        <strain evidence="2">RCP-MX</strain>
    </source>
</reference>
<sequence length="732" mass="80226">METVVLLEWFRRDFPEIVGHLQAFPIGDDLSRDAWTHLCLTLQNLPPNQPLPLLLAAIGAKISSLGLGMGKIFELLESFETYFQTALLDPAATHGWATPPPTAFSAGSFRHVVVPSEAPTVHASLDWVLVLNLIWAANQFDWHLVVSPPTDTVLVRYATGSPRPLPTCVPLTRLVSAHPGNYPLLVTLAKASHHATLNASTFHPAIRPIWDKVWRWLESQAHPSSTPGGEGPERDFIVLVGVPACGKSTFLRQLVATLEGRTPCASPPPTPARCPSSPGKHPQGDAGAPGGEAEGEADGTKRERTEDMEPVGGVSASPAYPAGTPVPESGASPSPSPAAPTATTPSEEPQPASPPAPAGPAQHEQQQQQQQQQQEQQRVHIASTDDLLAEMYPGLTYAQQFERLKGDSSINRIFQDRLLGAIRAGQHIIIDQTNLTENSRLRKLRQLQQENRGRVPYRRVAVVFLVTPRRLEMHARARAETTGKMVPRGIVAEMLTTYTLPTHDDFDEIRYIHLPADPAQGYARVWVTRTVDPTPVLTALPRWDIPAPFPIELMDSKYNVQSPQRPDYHSDFGGRGGRGGGRGGCDRGGYRGVLFSVIKCKRLLATVRTPRQSVLVPLTIVRVDMIFFLVSLASSDPGPQGQTAAFQAVVERSYAAFHDRWRRHTRSTEGPNEKFAKPVTSAMEIGWQIEQAPPRSPEMSQGIRNSTVTKYADEMALLRKRGGEVSFLRLGM</sequence>
<keyword evidence="3" id="KW-1185">Reference proteome</keyword>
<proteinExistence type="predicted"/>
<dbReference type="PANTHER" id="PTHR12381">
    <property type="entry name" value="HETEROGENEOUS NUCLEAR RIBONUCLEOPROTEIN U FAMILY MEMBER"/>
    <property type="match status" value="1"/>
</dbReference>
<feature type="compositionally biased region" description="Low complexity" evidence="1">
    <location>
        <begin position="359"/>
        <end position="376"/>
    </location>
</feature>
<feature type="compositionally biased region" description="Gly residues" evidence="1">
    <location>
        <begin position="573"/>
        <end position="583"/>
    </location>
</feature>
<feature type="compositionally biased region" description="Low complexity" evidence="1">
    <location>
        <begin position="325"/>
        <end position="350"/>
    </location>
</feature>
<protein>
    <submittedName>
        <fullName evidence="2">Uncharacterized protein</fullName>
    </submittedName>
</protein>
<gene>
    <name evidence="2" type="ORF">PAPYR_6325</name>
</gene>
<feature type="compositionally biased region" description="Basic and acidic residues" evidence="1">
    <location>
        <begin position="298"/>
        <end position="307"/>
    </location>
</feature>
<dbReference type="Gene3D" id="3.40.50.300">
    <property type="entry name" value="P-loop containing nucleotide triphosphate hydrolases"/>
    <property type="match status" value="1"/>
</dbReference>
<dbReference type="InterPro" id="IPR027417">
    <property type="entry name" value="P-loop_NTPase"/>
</dbReference>
<name>A0ABQ8UJE4_9EUKA</name>
<dbReference type="Pfam" id="PF13671">
    <property type="entry name" value="AAA_33"/>
    <property type="match status" value="1"/>
</dbReference>
<dbReference type="CDD" id="cd02019">
    <property type="entry name" value="NK"/>
    <property type="match status" value="1"/>
</dbReference>
<dbReference type="EMBL" id="JAPMOS010000035">
    <property type="protein sequence ID" value="KAJ4458056.1"/>
    <property type="molecule type" value="Genomic_DNA"/>
</dbReference>
<dbReference type="PANTHER" id="PTHR12381:SF56">
    <property type="entry name" value="B30.2_SPRY DOMAIN-CONTAINING PROTEIN-RELATED"/>
    <property type="match status" value="1"/>
</dbReference>
<comment type="caution">
    <text evidence="2">The sequence shown here is derived from an EMBL/GenBank/DDBJ whole genome shotgun (WGS) entry which is preliminary data.</text>
</comment>
<evidence type="ECO:0000313" key="2">
    <source>
        <dbReference type="EMBL" id="KAJ4458056.1"/>
    </source>
</evidence>
<dbReference type="SUPFAM" id="SSF52540">
    <property type="entry name" value="P-loop containing nucleoside triphosphate hydrolases"/>
    <property type="match status" value="1"/>
</dbReference>
<feature type="region of interest" description="Disordered" evidence="1">
    <location>
        <begin position="564"/>
        <end position="583"/>
    </location>
</feature>
<feature type="region of interest" description="Disordered" evidence="1">
    <location>
        <begin position="260"/>
        <end position="379"/>
    </location>
</feature>
<evidence type="ECO:0000313" key="3">
    <source>
        <dbReference type="Proteomes" id="UP001141327"/>
    </source>
</evidence>
<dbReference type="Proteomes" id="UP001141327">
    <property type="component" value="Unassembled WGS sequence"/>
</dbReference>
<accession>A0ABQ8UJE4</accession>
<organism evidence="2 3">
    <name type="scientific">Paratrimastix pyriformis</name>
    <dbReference type="NCBI Taxonomy" id="342808"/>
    <lineage>
        <taxon>Eukaryota</taxon>
        <taxon>Metamonada</taxon>
        <taxon>Preaxostyla</taxon>
        <taxon>Paratrimastigidae</taxon>
        <taxon>Paratrimastix</taxon>
    </lineage>
</organism>